<proteinExistence type="predicted"/>
<name>A0A1I4C558_9HYPH</name>
<reference evidence="1 2" key="1">
    <citation type="submission" date="2016-10" db="EMBL/GenBank/DDBJ databases">
        <authorList>
            <person name="de Groot N.N."/>
        </authorList>
    </citation>
    <scope>NUCLEOTIDE SEQUENCE [LARGE SCALE GENOMIC DNA]</scope>
    <source>
        <strain evidence="1 2">NE2</strain>
    </source>
</reference>
<accession>A0A1I4C558</accession>
<evidence type="ECO:0000313" key="2">
    <source>
        <dbReference type="Proteomes" id="UP000198755"/>
    </source>
</evidence>
<gene>
    <name evidence="1" type="ORF">SAMN05444581_11815</name>
</gene>
<dbReference type="RefSeq" id="WP_175492653.1">
    <property type="nucleotide sequence ID" value="NZ_FOSN01000018.1"/>
</dbReference>
<dbReference type="AlphaFoldDB" id="A0A1I4C558"/>
<dbReference type="Proteomes" id="UP000198755">
    <property type="component" value="Unassembled WGS sequence"/>
</dbReference>
<organism evidence="1 2">
    <name type="scientific">Methylocapsa palsarum</name>
    <dbReference type="NCBI Taxonomy" id="1612308"/>
    <lineage>
        <taxon>Bacteria</taxon>
        <taxon>Pseudomonadati</taxon>
        <taxon>Pseudomonadota</taxon>
        <taxon>Alphaproteobacteria</taxon>
        <taxon>Hyphomicrobiales</taxon>
        <taxon>Beijerinckiaceae</taxon>
        <taxon>Methylocapsa</taxon>
    </lineage>
</organism>
<dbReference type="STRING" id="1612308.SAMN05444581_11815"/>
<keyword evidence="2" id="KW-1185">Reference proteome</keyword>
<sequence length="46" mass="4800">MFITSPCKDASLLAESSAETPVCVEKSILYAGCAIGILNARPVSEI</sequence>
<dbReference type="EMBL" id="FOSN01000018">
    <property type="protein sequence ID" value="SFK75439.1"/>
    <property type="molecule type" value="Genomic_DNA"/>
</dbReference>
<protein>
    <submittedName>
        <fullName evidence="1">Uncharacterized protein</fullName>
    </submittedName>
</protein>
<evidence type="ECO:0000313" key="1">
    <source>
        <dbReference type="EMBL" id="SFK75439.1"/>
    </source>
</evidence>